<sequence length="319" mass="36913">MKYLIQSPSQKPYRLTNTHLPEQSSESEDNDWQNPDEAQDGFPRDQKGKIAKGHRKSSRKKKHYIYGRRAWLVESTGVVGDKWSWLDEDWNLYCGVRESVERVSLKYLSYDGIGWFWRGGTILWMTPEECYDVLRLMGLLHHLELQDPSNEYLGVYSRCLTGGGTEVDEESTHTTHTTSHTMGPYKPADAFLSQAAMERMICDRVAQAIEDPEKKRSVLVNYLKDHLVLMIPTRELPPRTEIQKMEQELWNLTLKGDDIETYINRFHELSLMCPELVPTENERESRIIQSFPEGIKGNNLHQTTSSFACMGPVNSRLEL</sequence>
<feature type="region of interest" description="Disordered" evidence="1">
    <location>
        <begin position="1"/>
        <end position="56"/>
    </location>
</feature>
<feature type="compositionally biased region" description="Polar residues" evidence="1">
    <location>
        <begin position="1"/>
        <end position="24"/>
    </location>
</feature>
<evidence type="ECO:0008006" key="4">
    <source>
        <dbReference type="Google" id="ProtNLM"/>
    </source>
</evidence>
<gene>
    <name evidence="2" type="ORF">Tco_1068363</name>
</gene>
<protein>
    <recommendedName>
        <fullName evidence="4">Retrotransposon gag domain-containing protein</fullName>
    </recommendedName>
</protein>
<dbReference type="Proteomes" id="UP001151760">
    <property type="component" value="Unassembled WGS sequence"/>
</dbReference>
<evidence type="ECO:0000256" key="1">
    <source>
        <dbReference type="SAM" id="MobiDB-lite"/>
    </source>
</evidence>
<organism evidence="2 3">
    <name type="scientific">Tanacetum coccineum</name>
    <dbReference type="NCBI Taxonomy" id="301880"/>
    <lineage>
        <taxon>Eukaryota</taxon>
        <taxon>Viridiplantae</taxon>
        <taxon>Streptophyta</taxon>
        <taxon>Embryophyta</taxon>
        <taxon>Tracheophyta</taxon>
        <taxon>Spermatophyta</taxon>
        <taxon>Magnoliopsida</taxon>
        <taxon>eudicotyledons</taxon>
        <taxon>Gunneridae</taxon>
        <taxon>Pentapetalae</taxon>
        <taxon>asterids</taxon>
        <taxon>campanulids</taxon>
        <taxon>Asterales</taxon>
        <taxon>Asteraceae</taxon>
        <taxon>Asteroideae</taxon>
        <taxon>Anthemideae</taxon>
        <taxon>Anthemidinae</taxon>
        <taxon>Tanacetum</taxon>
    </lineage>
</organism>
<reference evidence="2" key="2">
    <citation type="submission" date="2022-01" db="EMBL/GenBank/DDBJ databases">
        <authorList>
            <person name="Yamashiro T."/>
            <person name="Shiraishi A."/>
            <person name="Satake H."/>
            <person name="Nakayama K."/>
        </authorList>
    </citation>
    <scope>NUCLEOTIDE SEQUENCE</scope>
</reference>
<evidence type="ECO:0000313" key="3">
    <source>
        <dbReference type="Proteomes" id="UP001151760"/>
    </source>
</evidence>
<dbReference type="EMBL" id="BQNB010019565">
    <property type="protein sequence ID" value="GJT86646.1"/>
    <property type="molecule type" value="Genomic_DNA"/>
</dbReference>
<accession>A0ABQ5HFP5</accession>
<name>A0ABQ5HFP5_9ASTR</name>
<reference evidence="2" key="1">
    <citation type="journal article" date="2022" name="Int. J. Mol. Sci.">
        <title>Draft Genome of Tanacetum Coccineum: Genomic Comparison of Closely Related Tanacetum-Family Plants.</title>
        <authorList>
            <person name="Yamashiro T."/>
            <person name="Shiraishi A."/>
            <person name="Nakayama K."/>
            <person name="Satake H."/>
        </authorList>
    </citation>
    <scope>NUCLEOTIDE SEQUENCE</scope>
</reference>
<keyword evidence="3" id="KW-1185">Reference proteome</keyword>
<proteinExistence type="predicted"/>
<evidence type="ECO:0000313" key="2">
    <source>
        <dbReference type="EMBL" id="GJT86646.1"/>
    </source>
</evidence>
<comment type="caution">
    <text evidence="2">The sequence shown here is derived from an EMBL/GenBank/DDBJ whole genome shotgun (WGS) entry which is preliminary data.</text>
</comment>